<accession>A0ABQ0CP35</accession>
<proteinExistence type="predicted"/>
<dbReference type="InterPro" id="IPR018961">
    <property type="entry name" value="DnaJ_homolog_subfam-C_membr-28"/>
</dbReference>
<feature type="region of interest" description="Disordered" evidence="1">
    <location>
        <begin position="36"/>
        <end position="85"/>
    </location>
</feature>
<feature type="compositionally biased region" description="Basic and acidic residues" evidence="1">
    <location>
        <begin position="42"/>
        <end position="54"/>
    </location>
</feature>
<dbReference type="Pfam" id="PF09350">
    <property type="entry name" value="DJC28_CD"/>
    <property type="match status" value="1"/>
</dbReference>
<feature type="region of interest" description="Disordered" evidence="1">
    <location>
        <begin position="361"/>
        <end position="406"/>
    </location>
</feature>
<evidence type="ECO:0000313" key="3">
    <source>
        <dbReference type="EMBL" id="GAB0135190.1"/>
    </source>
</evidence>
<evidence type="ECO:0000313" key="4">
    <source>
        <dbReference type="Proteomes" id="UP001562357"/>
    </source>
</evidence>
<protein>
    <recommendedName>
        <fullName evidence="2">DnaJ homologue subfamily C member 28 conserved domain-containing protein</fullName>
    </recommendedName>
</protein>
<evidence type="ECO:0000259" key="2">
    <source>
        <dbReference type="Pfam" id="PF09350"/>
    </source>
</evidence>
<dbReference type="EMBL" id="BAAFGZ010000114">
    <property type="protein sequence ID" value="GAB0135190.1"/>
    <property type="molecule type" value="Genomic_DNA"/>
</dbReference>
<dbReference type="Proteomes" id="UP001562357">
    <property type="component" value="Unassembled WGS sequence"/>
</dbReference>
<sequence>MQSPHLARFKFCRRCVPQGLPQALHKTCLHLSAALRGPGPKDGTRNDNLHDAKGGDGNPSKDGPGPMSRRLEEATEEALLSGGASGRRAIEDAGFSEELKEKLLDKVAGARFQQQYKGAFAQAGISPSTSSSPPAVQVHASHIISGNPWTGTEDAADAVLRMLHDSKKPLRPGDRGKFQPPVVDTQIRRRVPQSPGQRVVSARDRANMYVGGMDMKTIKGLSDEEREEMKAERRERFQPAARAVPSTLSGIAALANQRIEDAIARGQFKDLPRGKDMERDPRANSPFIDTTEYLMNRMIQRQELVPPWIEKQQELTKAARVFRERLRNDWKRHASRMIASRRGSLEEQMRRAEVFAAAELAHNPRHSSDGENGPSILGLHGTSPSLGATECPSDSTSPDPAGPMTDGPVIQRPFRDPDWEIAETAYMDLSIENLNRMTRSYNLMAPELARKPYFSIDRELKSCFADMAPLIANEIKIRAVGRSTARTARTGKTEGSTLAERIFGKDDVKIHLEADEKVYGLMEWWRDFWKSG</sequence>
<reference evidence="4" key="1">
    <citation type="submission" date="2024-06" db="EMBL/GenBank/DDBJ databases">
        <title>Draft Genome Sequences of Epichloe bromicola Strains Isolated from Elymus ciliaris.</title>
        <authorList>
            <consortium name="Epichloe bromicola genome sequencing consortium"/>
            <person name="Miura A."/>
            <person name="Imano S."/>
            <person name="Ashida A."/>
            <person name="Sato I."/>
            <person name="Chiba S."/>
            <person name="Tanaka A."/>
            <person name="Camagna M."/>
            <person name="Takemoto D."/>
        </authorList>
    </citation>
    <scope>NUCLEOTIDE SEQUENCE [LARGE SCALE GENOMIC DNA]</scope>
    <source>
        <strain evidence="4">DP</strain>
    </source>
</reference>
<dbReference type="PANTHER" id="PTHR39394:SF1">
    <property type="entry name" value="DNAJ HOMOLOGUE SUBFAMILY C MEMBER 28 CONSERVED DOMAIN-CONTAINING PROTEIN"/>
    <property type="match status" value="1"/>
</dbReference>
<feature type="domain" description="DnaJ homologue subfamily C member 28 conserved" evidence="2">
    <location>
        <begin position="254"/>
        <end position="323"/>
    </location>
</feature>
<dbReference type="PANTHER" id="PTHR39394">
    <property type="entry name" value="YALI0E31793P"/>
    <property type="match status" value="1"/>
</dbReference>
<name>A0ABQ0CP35_9HYPO</name>
<gene>
    <name evidence="3" type="primary">g3536</name>
    <name evidence="3" type="ORF">EsDP_00003536</name>
</gene>
<evidence type="ECO:0000256" key="1">
    <source>
        <dbReference type="SAM" id="MobiDB-lite"/>
    </source>
</evidence>
<organism evidence="3 4">
    <name type="scientific">Epichloe bromicola</name>
    <dbReference type="NCBI Taxonomy" id="79588"/>
    <lineage>
        <taxon>Eukaryota</taxon>
        <taxon>Fungi</taxon>
        <taxon>Dikarya</taxon>
        <taxon>Ascomycota</taxon>
        <taxon>Pezizomycotina</taxon>
        <taxon>Sordariomycetes</taxon>
        <taxon>Hypocreomycetidae</taxon>
        <taxon>Hypocreales</taxon>
        <taxon>Clavicipitaceae</taxon>
        <taxon>Epichloe</taxon>
    </lineage>
</organism>
<feature type="compositionally biased region" description="Polar residues" evidence="1">
    <location>
        <begin position="382"/>
        <end position="398"/>
    </location>
</feature>
<keyword evidence="4" id="KW-1185">Reference proteome</keyword>
<comment type="caution">
    <text evidence="3">The sequence shown here is derived from an EMBL/GenBank/DDBJ whole genome shotgun (WGS) entry which is preliminary data.</text>
</comment>